<reference evidence="15 16" key="1">
    <citation type="journal article" date="2022" name="DNA Res.">
        <title>Genome analysis of five recently described species of the CUG-Ser clade uncovers Candida theae as a new hybrid lineage with pathogenic potential in the Candida parapsilosis species complex.</title>
        <authorList>
            <person name="Mixao V."/>
            <person name="Del Olmo V."/>
            <person name="Hegedusova E."/>
            <person name="Saus E."/>
            <person name="Pryszcz L."/>
            <person name="Cillingova A."/>
            <person name="Nosek J."/>
            <person name="Gabaldon T."/>
        </authorList>
    </citation>
    <scope>NUCLEOTIDE SEQUENCE [LARGE SCALE GENOMIC DNA]</scope>
    <source>
        <strain evidence="15 16">CBS 12239</strain>
    </source>
</reference>
<dbReference type="RefSeq" id="XP_051608756.1">
    <property type="nucleotide sequence ID" value="XM_051752295.1"/>
</dbReference>
<feature type="signal peptide" evidence="11">
    <location>
        <begin position="1"/>
        <end position="19"/>
    </location>
</feature>
<comment type="subcellular location">
    <subcellularLocation>
        <location evidence="11">Endoplasmic reticulum membrane</location>
        <topology evidence="11">Single-pass type I membrane protein</topology>
    </subcellularLocation>
    <subcellularLocation>
        <location evidence="1">Membrane</location>
        <topology evidence="1">Single-pass type I membrane protein</topology>
    </subcellularLocation>
</comment>
<dbReference type="GO" id="GO:0018279">
    <property type="term" value="P:protein N-linked glycosylation via asparagine"/>
    <property type="evidence" value="ECO:0007669"/>
    <property type="project" value="UniProtKB-UniRule"/>
</dbReference>
<evidence type="ECO:0000259" key="14">
    <source>
        <dbReference type="Pfam" id="PF23358"/>
    </source>
</evidence>
<evidence type="ECO:0000256" key="12">
    <source>
        <dbReference type="SAM" id="MobiDB-lite"/>
    </source>
</evidence>
<keyword evidence="4" id="KW-0812">Transmembrane</keyword>
<sequence length="631" mass="70967">MLSFIYITLAILFSTIVNAATVSNKDFALVMYDPALIPLNDSSATLSGELTQLITFLNIHYDTTLSPYSDDEVSLFYDDYPRFDHLVLLPSSKKAIGAKSGLNQHQLLRFINEGGNVFAVGGSEAALPEGIRIFLNEIGIHPAPKGYKYIDHFNSKDGVVELKNENLIANNRIVDNLGATKYTGSAALISNNELIQPIVKSTKTGYTNKAGQVMSDEFTWTFGEQGFLAVGFQALNNARLVWVGSEELLVDDSLYKWCFQDSGVIKLQFVHHIKANEPEKLNPHLYRIKDQAIYTIGVSEYKDGKWVPFEVKNEGEQLQLSFKMLDPYQRLNLSPLGPVSATENSNELDAYAYFVNFTVPDHHGMFTFELDYKRNGLSYILDKKVVTVRHLANDEFKRSWDISNSWLYIASTKSHSLTARVNIGSDDTSHDNNANTESNTQERSTTSILKSKRILPTVGQNTTTIKFEASDKSSPFASQFKNINLKFWDLGGQRSLRNMWSRYYKQCHGIIFIIDSTDTERFQECYETLIEIAHDDSWLISGDNDAEQTIGIDGTVNVPILMLANKQDLPQAVDLVSLKTGVFIKLVSELEATDSKLLPVSVLENQGLKESLEWLVTRLIYNKSNKVPQYS</sequence>
<dbReference type="InterPro" id="IPR027417">
    <property type="entry name" value="P-loop_NTPase"/>
</dbReference>
<dbReference type="Pfam" id="PF23358">
    <property type="entry name" value="OST48_MD"/>
    <property type="match status" value="1"/>
</dbReference>
<feature type="binding site" evidence="10">
    <location>
        <begin position="565"/>
        <end position="568"/>
    </location>
    <ligand>
        <name>GTP</name>
        <dbReference type="ChEBI" id="CHEBI:37565"/>
    </ligand>
</feature>
<keyword evidence="8 10" id="KW-0342">GTP-binding</keyword>
<dbReference type="SMART" id="SM00177">
    <property type="entry name" value="ARF"/>
    <property type="match status" value="1"/>
</dbReference>
<keyword evidence="16" id="KW-1185">Reference proteome</keyword>
<keyword evidence="11" id="KW-0732">Signal</keyword>
<keyword evidence="5 10" id="KW-0547">Nucleotide-binding</keyword>
<dbReference type="GO" id="GO:0008250">
    <property type="term" value="C:oligosaccharyltransferase complex"/>
    <property type="evidence" value="ECO:0007669"/>
    <property type="project" value="TreeGrafter"/>
</dbReference>
<comment type="function">
    <text evidence="11">Subunit of the oligosaccharyl transferase (OST) complex that catalyzes the initial transfer of a defined glycan (Glc(3)Man(9)GlcNAc(2) in eukaryotes) from the lipid carrier dolichol-pyrophosphate to an asparagine residue within an Asn-X-Ser/Thr consensus motif in nascent polypeptide chains, the first step in protein N-glycosylation. N-glycosylation occurs cotranslationally and the complex associates with the Sec61 complex at the channel-forming translocon complex that mediates protein translocation across the endoplasmic reticulum (ER).</text>
</comment>
<comment type="caution">
    <text evidence="15">The sequence shown here is derived from an EMBL/GenBank/DDBJ whole genome shotgun (WGS) entry which is preliminary data.</text>
</comment>
<comment type="similarity">
    <text evidence="3 11">Belongs to the DDOST 48 kDa subunit family.</text>
</comment>
<evidence type="ECO:0000256" key="8">
    <source>
        <dbReference type="ARBA" id="ARBA00023134"/>
    </source>
</evidence>
<dbReference type="InterPro" id="IPR006689">
    <property type="entry name" value="Small_GTPase_ARF/SAR"/>
</dbReference>
<evidence type="ECO:0000259" key="13">
    <source>
        <dbReference type="Pfam" id="PF03345"/>
    </source>
</evidence>
<dbReference type="InterPro" id="IPR055457">
    <property type="entry name" value="OST48_N"/>
</dbReference>
<evidence type="ECO:0000256" key="2">
    <source>
        <dbReference type="ARBA" id="ARBA00004922"/>
    </source>
</evidence>
<dbReference type="PROSITE" id="PS51417">
    <property type="entry name" value="ARF"/>
    <property type="match status" value="1"/>
</dbReference>
<evidence type="ECO:0000256" key="1">
    <source>
        <dbReference type="ARBA" id="ARBA00004479"/>
    </source>
</evidence>
<evidence type="ECO:0000256" key="4">
    <source>
        <dbReference type="ARBA" id="ARBA00022692"/>
    </source>
</evidence>
<feature type="domain" description="OST48 N-terminal" evidence="13">
    <location>
        <begin position="51"/>
        <end position="254"/>
    </location>
</feature>
<comment type="pathway">
    <text evidence="2 11">Protein modification; protein glycosylation.</text>
</comment>
<keyword evidence="9" id="KW-0472">Membrane</keyword>
<dbReference type="InterPro" id="IPR005013">
    <property type="entry name" value="DDOST_48_kDa_subunit"/>
</dbReference>
<comment type="subunit">
    <text evidence="11">Component of the oligosaccharyltransferase (OST) complex.</text>
</comment>
<dbReference type="GeneID" id="76150988"/>
<evidence type="ECO:0000256" key="7">
    <source>
        <dbReference type="ARBA" id="ARBA00022989"/>
    </source>
</evidence>
<protein>
    <recommendedName>
        <fullName evidence="11">Dolichyl-diphosphooligosaccharide--protein glycosyltransferase subunit WBP1</fullName>
        <shortName evidence="11">Oligosaccharyl transferase subunit WBP1</shortName>
    </recommendedName>
</protein>
<evidence type="ECO:0000313" key="15">
    <source>
        <dbReference type="EMBL" id="KAI5958121.1"/>
    </source>
</evidence>
<proteinExistence type="inferred from homology"/>
<evidence type="ECO:0000256" key="11">
    <source>
        <dbReference type="RuleBase" id="RU361142"/>
    </source>
</evidence>
<dbReference type="InterPro" id="IPR055459">
    <property type="entry name" value="OST48_MD"/>
</dbReference>
<dbReference type="SUPFAM" id="SSF52540">
    <property type="entry name" value="P-loop containing nucleoside triphosphate hydrolases"/>
    <property type="match status" value="1"/>
</dbReference>
<evidence type="ECO:0000256" key="9">
    <source>
        <dbReference type="ARBA" id="ARBA00023136"/>
    </source>
</evidence>
<evidence type="ECO:0000256" key="5">
    <source>
        <dbReference type="ARBA" id="ARBA00022741"/>
    </source>
</evidence>
<dbReference type="EMBL" id="JAIHNG010000119">
    <property type="protein sequence ID" value="KAI5958121.1"/>
    <property type="molecule type" value="Genomic_DNA"/>
</dbReference>
<dbReference type="PANTHER" id="PTHR10830:SF0">
    <property type="entry name" value="DOLICHYL-DIPHOSPHOOLIGOSACCHARIDE--PROTEIN GLYCOSYLTRANSFERASE 48 KDA SUBUNIT"/>
    <property type="match status" value="1"/>
</dbReference>
<feature type="domain" description="OST48 middle" evidence="14">
    <location>
        <begin position="274"/>
        <end position="414"/>
    </location>
</feature>
<evidence type="ECO:0000256" key="3">
    <source>
        <dbReference type="ARBA" id="ARBA00008743"/>
    </source>
</evidence>
<feature type="binding site" evidence="10">
    <location>
        <position position="492"/>
    </location>
    <ligand>
        <name>GTP</name>
        <dbReference type="ChEBI" id="CHEBI:37565"/>
    </ligand>
</feature>
<accession>A0AAD5BEX8</accession>
<keyword evidence="7" id="KW-1133">Transmembrane helix</keyword>
<dbReference type="Gene3D" id="3.40.50.300">
    <property type="entry name" value="P-loop containing nucleotide triphosphate hydrolases"/>
    <property type="match status" value="1"/>
</dbReference>
<dbReference type="GO" id="GO:0005525">
    <property type="term" value="F:GTP binding"/>
    <property type="evidence" value="ECO:0007669"/>
    <property type="project" value="UniProtKB-KW"/>
</dbReference>
<feature type="chain" id="PRO_5041767210" description="Dolichyl-diphosphooligosaccharide--protein glycosyltransferase subunit WBP1" evidence="11">
    <location>
        <begin position="20"/>
        <end position="631"/>
    </location>
</feature>
<dbReference type="AlphaFoldDB" id="A0AAD5BEX8"/>
<dbReference type="Proteomes" id="UP001204833">
    <property type="component" value="Unassembled WGS sequence"/>
</dbReference>
<name>A0AAD5BEX8_9ASCO</name>
<dbReference type="Pfam" id="PF00025">
    <property type="entry name" value="Arf"/>
    <property type="match status" value="1"/>
</dbReference>
<feature type="compositionally biased region" description="Polar residues" evidence="12">
    <location>
        <begin position="431"/>
        <end position="446"/>
    </location>
</feature>
<keyword evidence="6 11" id="KW-0256">Endoplasmic reticulum</keyword>
<evidence type="ECO:0000313" key="16">
    <source>
        <dbReference type="Proteomes" id="UP001204833"/>
    </source>
</evidence>
<dbReference type="PANTHER" id="PTHR10830">
    <property type="entry name" value="DOLICHYL-DIPHOSPHOOLIGOSACCHARIDE--PROTEIN GLYCOSYLTRANSFERASE 48 KDA SUBUNIT"/>
    <property type="match status" value="1"/>
</dbReference>
<evidence type="ECO:0000256" key="6">
    <source>
        <dbReference type="ARBA" id="ARBA00022824"/>
    </source>
</evidence>
<dbReference type="GO" id="GO:0003924">
    <property type="term" value="F:GTPase activity"/>
    <property type="evidence" value="ECO:0007669"/>
    <property type="project" value="InterPro"/>
</dbReference>
<feature type="region of interest" description="Disordered" evidence="12">
    <location>
        <begin position="423"/>
        <end position="446"/>
    </location>
</feature>
<evidence type="ECO:0000256" key="10">
    <source>
        <dbReference type="PIRSR" id="PIRSR606689-1"/>
    </source>
</evidence>
<organism evidence="15 16">
    <name type="scientific">Candida theae</name>
    <dbReference type="NCBI Taxonomy" id="1198502"/>
    <lineage>
        <taxon>Eukaryota</taxon>
        <taxon>Fungi</taxon>
        <taxon>Dikarya</taxon>
        <taxon>Ascomycota</taxon>
        <taxon>Saccharomycotina</taxon>
        <taxon>Pichiomycetes</taxon>
        <taxon>Debaryomycetaceae</taxon>
        <taxon>Candida/Lodderomyces clade</taxon>
        <taxon>Candida</taxon>
    </lineage>
</organism>
<dbReference type="Pfam" id="PF03345">
    <property type="entry name" value="OST48_N"/>
    <property type="match status" value="1"/>
</dbReference>
<gene>
    <name evidence="15" type="ORF">KGF57_002929</name>
</gene>